<dbReference type="InterPro" id="IPR001296">
    <property type="entry name" value="Glyco_trans_1"/>
</dbReference>
<gene>
    <name evidence="2" type="ORF">AL399_09320</name>
</gene>
<sequence length="99" mass="11107">MEDFGRERKERHSAKVVFAVVGSICYIKGQDIFVEAIQLLPTNLRQQCEFWLVGAREESAFALAVADKAATMSEVKFLGLLKRAEIEGLYSQIDVLICP</sequence>
<dbReference type="STRING" id="1702214.AL399_09320"/>
<dbReference type="Gene3D" id="3.40.50.2000">
    <property type="entry name" value="Glycogen Phosphorylase B"/>
    <property type="match status" value="1"/>
</dbReference>
<dbReference type="AlphaFoldDB" id="A0A0Q4AYY8"/>
<keyword evidence="3" id="KW-1185">Reference proteome</keyword>
<accession>A0A0Q4AYY8</accession>
<organism evidence="2 3">
    <name type="scientific">Candidatus [Bacteroides] periocalifornicus</name>
    <dbReference type="NCBI Taxonomy" id="1702214"/>
    <lineage>
        <taxon>Bacteria</taxon>
        <taxon>Pseudomonadati</taxon>
        <taxon>Bacteroidota</taxon>
    </lineage>
</organism>
<protein>
    <recommendedName>
        <fullName evidence="1">Glycosyl transferase family 1 domain-containing protein</fullName>
    </recommendedName>
</protein>
<dbReference type="SUPFAM" id="SSF53756">
    <property type="entry name" value="UDP-Glycosyltransferase/glycogen phosphorylase"/>
    <property type="match status" value="1"/>
</dbReference>
<feature type="domain" description="Glycosyl transferase family 1" evidence="1">
    <location>
        <begin position="8"/>
        <end position="99"/>
    </location>
</feature>
<reference evidence="2" key="1">
    <citation type="submission" date="2015-08" db="EMBL/GenBank/DDBJ databases">
        <title>Candidatus Bacteriodes Periocalifornicus.</title>
        <authorList>
            <person name="McLean J.S."/>
            <person name="Kelley S."/>
        </authorList>
    </citation>
    <scope>NUCLEOTIDE SEQUENCE [LARGE SCALE GENOMIC DNA]</scope>
    <source>
        <strain evidence="2">12B</strain>
    </source>
</reference>
<evidence type="ECO:0000259" key="1">
    <source>
        <dbReference type="Pfam" id="PF00534"/>
    </source>
</evidence>
<dbReference type="Pfam" id="PF00534">
    <property type="entry name" value="Glycos_transf_1"/>
    <property type="match status" value="1"/>
</dbReference>
<name>A0A0Q4AYY8_9BACT</name>
<proteinExistence type="predicted"/>
<dbReference type="GO" id="GO:0016757">
    <property type="term" value="F:glycosyltransferase activity"/>
    <property type="evidence" value="ECO:0007669"/>
    <property type="project" value="InterPro"/>
</dbReference>
<comment type="caution">
    <text evidence="2">The sequence shown here is derived from an EMBL/GenBank/DDBJ whole genome shotgun (WGS) entry which is preliminary data.</text>
</comment>
<dbReference type="Proteomes" id="UP000054172">
    <property type="component" value="Unassembled WGS sequence"/>
</dbReference>
<evidence type="ECO:0000313" key="3">
    <source>
        <dbReference type="Proteomes" id="UP000054172"/>
    </source>
</evidence>
<feature type="non-terminal residue" evidence="2">
    <location>
        <position position="99"/>
    </location>
</feature>
<dbReference type="EMBL" id="LIIK01000104">
    <property type="protein sequence ID" value="KQM08079.1"/>
    <property type="molecule type" value="Genomic_DNA"/>
</dbReference>
<evidence type="ECO:0000313" key="2">
    <source>
        <dbReference type="EMBL" id="KQM08079.1"/>
    </source>
</evidence>